<dbReference type="InterPro" id="IPR058532">
    <property type="entry name" value="YjbR/MT2646/Rv2570-like"/>
</dbReference>
<keyword evidence="2" id="KW-1185">Reference proteome</keyword>
<dbReference type="Proteomes" id="UP000280501">
    <property type="component" value="Unassembled WGS sequence"/>
</dbReference>
<organism evidence="1 2">
    <name type="scientific">Myceligenerans xiligouense</name>
    <dbReference type="NCBI Taxonomy" id="253184"/>
    <lineage>
        <taxon>Bacteria</taxon>
        <taxon>Bacillati</taxon>
        <taxon>Actinomycetota</taxon>
        <taxon>Actinomycetes</taxon>
        <taxon>Micrococcales</taxon>
        <taxon>Promicromonosporaceae</taxon>
        <taxon>Myceligenerans</taxon>
    </lineage>
</organism>
<dbReference type="Pfam" id="PF04237">
    <property type="entry name" value="YjbR"/>
    <property type="match status" value="1"/>
</dbReference>
<name>A0A3N4ZRC3_9MICO</name>
<evidence type="ECO:0008006" key="3">
    <source>
        <dbReference type="Google" id="ProtNLM"/>
    </source>
</evidence>
<accession>A0A3N4ZRC3</accession>
<evidence type="ECO:0000313" key="1">
    <source>
        <dbReference type="EMBL" id="RPF22311.1"/>
    </source>
</evidence>
<protein>
    <recommendedName>
        <fullName evidence="3">YjbR protein</fullName>
    </recommendedName>
</protein>
<gene>
    <name evidence="1" type="ORF">EDD34_2965</name>
</gene>
<proteinExistence type="predicted"/>
<reference evidence="1 2" key="1">
    <citation type="submission" date="2018-11" db="EMBL/GenBank/DDBJ databases">
        <title>Sequencing the genomes of 1000 actinobacteria strains.</title>
        <authorList>
            <person name="Klenk H.-P."/>
        </authorList>
    </citation>
    <scope>NUCLEOTIDE SEQUENCE [LARGE SCALE GENOMIC DNA]</scope>
    <source>
        <strain evidence="1 2">DSM 15700</strain>
    </source>
</reference>
<dbReference type="AlphaFoldDB" id="A0A3N4ZRC3"/>
<evidence type="ECO:0000313" key="2">
    <source>
        <dbReference type="Proteomes" id="UP000280501"/>
    </source>
</evidence>
<comment type="caution">
    <text evidence="1">The sequence shown here is derived from an EMBL/GenBank/DDBJ whole genome shotgun (WGS) entry which is preliminary data.</text>
</comment>
<sequence>MAGPVAPVRRTLDAMPTFDDVARLVAGFPETAEGTRFRGRTWFVAGKAFAWERPFSKADVKRFGGEPVPAGPILAVSVEDLGEKEAVLGEGRPGFFTIPHFDGYPAVLVQLDVVSGTHLAEAVEDAWFTKAPDGLAARRRPV</sequence>
<dbReference type="EMBL" id="RKQZ01000001">
    <property type="protein sequence ID" value="RPF22311.1"/>
    <property type="molecule type" value="Genomic_DNA"/>
</dbReference>